<dbReference type="Gene3D" id="3.30.420.40">
    <property type="match status" value="2"/>
</dbReference>
<feature type="binding site" evidence="9">
    <location>
        <position position="34"/>
    </location>
    <ligand>
        <name>Mg(2+)</name>
        <dbReference type="ChEBI" id="CHEBI:18420"/>
    </ligand>
</feature>
<dbReference type="Proteomes" id="UP000251558">
    <property type="component" value="Unassembled WGS sequence"/>
</dbReference>
<keyword evidence="7 9" id="KW-0067">ATP-binding</keyword>
<dbReference type="GO" id="GO:0008776">
    <property type="term" value="F:acetate kinase activity"/>
    <property type="evidence" value="ECO:0007669"/>
    <property type="project" value="UniProtKB-UniRule"/>
</dbReference>
<evidence type="ECO:0000256" key="9">
    <source>
        <dbReference type="HAMAP-Rule" id="MF_00020"/>
    </source>
</evidence>
<evidence type="ECO:0000313" key="12">
    <source>
        <dbReference type="EMBL" id="RAZ90963.1"/>
    </source>
</evidence>
<comment type="catalytic activity">
    <reaction evidence="9">
        <text>acetate + ATP = acetyl phosphate + ADP</text>
        <dbReference type="Rhea" id="RHEA:11352"/>
        <dbReference type="ChEBI" id="CHEBI:22191"/>
        <dbReference type="ChEBI" id="CHEBI:30089"/>
        <dbReference type="ChEBI" id="CHEBI:30616"/>
        <dbReference type="ChEBI" id="CHEBI:456216"/>
        <dbReference type="EC" id="2.7.2.1"/>
    </reaction>
</comment>
<reference evidence="12 13" key="1">
    <citation type="submission" date="2018-07" db="EMBL/GenBank/DDBJ databases">
        <title>Diversity of Mesorhizobium strains in Brazil.</title>
        <authorList>
            <person name="Helene L.C.F."/>
            <person name="Dall'Agnol R."/>
            <person name="Delamuta J.R.M."/>
            <person name="Hungria M."/>
        </authorList>
    </citation>
    <scope>NUCLEOTIDE SEQUENCE [LARGE SCALE GENOMIC DNA]</scope>
    <source>
        <strain evidence="12 13">AC99b</strain>
    </source>
</reference>
<evidence type="ECO:0000256" key="11">
    <source>
        <dbReference type="SAM" id="MobiDB-lite"/>
    </source>
</evidence>
<evidence type="ECO:0000256" key="3">
    <source>
        <dbReference type="ARBA" id="ARBA00022679"/>
    </source>
</evidence>
<name>A0A330HS10_9HYPH</name>
<dbReference type="GO" id="GO:0000287">
    <property type="term" value="F:magnesium ion binding"/>
    <property type="evidence" value="ECO:0007669"/>
    <property type="project" value="UniProtKB-UniRule"/>
</dbReference>
<evidence type="ECO:0000256" key="1">
    <source>
        <dbReference type="ARBA" id="ARBA00008748"/>
    </source>
</evidence>
<evidence type="ECO:0000256" key="4">
    <source>
        <dbReference type="ARBA" id="ARBA00022723"/>
    </source>
</evidence>
<evidence type="ECO:0000256" key="10">
    <source>
        <dbReference type="RuleBase" id="RU003835"/>
    </source>
</evidence>
<comment type="caution">
    <text evidence="9">Lacks conserved residue(s) required for the propagation of feature annotation.</text>
</comment>
<keyword evidence="3 9" id="KW-0808">Transferase</keyword>
<feature type="site" description="Transition state stabilizer" evidence="9">
    <location>
        <position position="204"/>
    </location>
</feature>
<comment type="subcellular location">
    <subcellularLocation>
        <location evidence="9">Cytoplasm</location>
    </subcellularLocation>
</comment>
<proteinExistence type="inferred from homology"/>
<dbReference type="GO" id="GO:0006083">
    <property type="term" value="P:acetate metabolic process"/>
    <property type="evidence" value="ECO:0007669"/>
    <property type="project" value="TreeGrafter"/>
</dbReference>
<comment type="pathway">
    <text evidence="9">Metabolic intermediate biosynthesis; acetyl-CoA biosynthesis; acetyl-CoA from acetate: step 1/2.</text>
</comment>
<dbReference type="GO" id="GO:0005829">
    <property type="term" value="C:cytosol"/>
    <property type="evidence" value="ECO:0007669"/>
    <property type="project" value="TreeGrafter"/>
</dbReference>
<comment type="cofactor">
    <cofactor evidence="9">
        <name>Mg(2+)</name>
        <dbReference type="ChEBI" id="CHEBI:18420"/>
    </cofactor>
    <cofactor evidence="9">
        <name>Mn(2+)</name>
        <dbReference type="ChEBI" id="CHEBI:29035"/>
    </cofactor>
    <text evidence="9">Mg(2+). Can also accept Mn(2+).</text>
</comment>
<dbReference type="InterPro" id="IPR043129">
    <property type="entry name" value="ATPase_NBD"/>
</dbReference>
<evidence type="ECO:0000256" key="7">
    <source>
        <dbReference type="ARBA" id="ARBA00022840"/>
    </source>
</evidence>
<feature type="binding site" evidence="9">
    <location>
        <begin position="231"/>
        <end position="235"/>
    </location>
    <ligand>
        <name>ATP</name>
        <dbReference type="ChEBI" id="CHEBI:30616"/>
    </ligand>
</feature>
<feature type="site" description="Transition state stabilizer" evidence="9">
    <location>
        <position position="264"/>
    </location>
</feature>
<keyword evidence="13" id="KW-1185">Reference proteome</keyword>
<feature type="region of interest" description="Disordered" evidence="11">
    <location>
        <begin position="1"/>
        <end position="21"/>
    </location>
</feature>
<dbReference type="GO" id="GO:0005524">
    <property type="term" value="F:ATP binding"/>
    <property type="evidence" value="ECO:0007669"/>
    <property type="project" value="UniProtKB-KW"/>
</dbReference>
<dbReference type="NCBIfam" id="TIGR00016">
    <property type="entry name" value="ackA"/>
    <property type="match status" value="1"/>
</dbReference>
<dbReference type="UniPathway" id="UPA00340">
    <property type="reaction ID" value="UER00458"/>
</dbReference>
<dbReference type="PANTHER" id="PTHR21060">
    <property type="entry name" value="ACETATE KINASE"/>
    <property type="match status" value="1"/>
</dbReference>
<dbReference type="OrthoDB" id="9802453at2"/>
<feature type="active site" description="Proton donor/acceptor" evidence="9">
    <location>
        <position position="173"/>
    </location>
</feature>
<evidence type="ECO:0000256" key="5">
    <source>
        <dbReference type="ARBA" id="ARBA00022741"/>
    </source>
</evidence>
<keyword evidence="8 9" id="KW-0460">Magnesium</keyword>
<organism evidence="12 13">
    <name type="scientific">Mesorhizobium hawassense</name>
    <dbReference type="NCBI Taxonomy" id="1209954"/>
    <lineage>
        <taxon>Bacteria</taxon>
        <taxon>Pseudomonadati</taxon>
        <taxon>Pseudomonadota</taxon>
        <taxon>Alphaproteobacteria</taxon>
        <taxon>Hyphomicrobiales</taxon>
        <taxon>Phyllobacteriaceae</taxon>
        <taxon>Mesorhizobium</taxon>
    </lineage>
</organism>
<dbReference type="EC" id="2.7.2.1" evidence="9"/>
<feature type="binding site" evidence="9">
    <location>
        <begin position="351"/>
        <end position="355"/>
    </location>
    <ligand>
        <name>ATP</name>
        <dbReference type="ChEBI" id="CHEBI:30616"/>
    </ligand>
</feature>
<dbReference type="PIRSF" id="PIRSF000722">
    <property type="entry name" value="Acetate_prop_kin"/>
    <property type="match status" value="1"/>
</dbReference>
<dbReference type="HAMAP" id="MF_00020">
    <property type="entry name" value="Acetate_kinase"/>
    <property type="match status" value="1"/>
</dbReference>
<accession>A0A330HS10</accession>
<feature type="binding site" evidence="9">
    <location>
        <position position="116"/>
    </location>
    <ligand>
        <name>substrate</name>
    </ligand>
</feature>
<dbReference type="GO" id="GO:0006085">
    <property type="term" value="P:acetyl-CoA biosynthetic process"/>
    <property type="evidence" value="ECO:0007669"/>
    <property type="project" value="UniProtKB-UniRule"/>
</dbReference>
<sequence>MGTIADDEAPGCRDEARESDWDRSTMTDTILILNGGSSSLKFAVFQGGDALHLLVRGSVSSIGQRPRLHVAPTATTPPFDRSLGERPISMDKAFEAVASYLTGRGLLRRVRRVGHRVVHGGREFARATLLDQRALDALRRLEPLAPIHQAINLELVGLANRLLPDAMQVGCFDTAFHATRPELARLYGLPHEMSEQGIVSYGFHGLSYSHIASELHRRYGAAAGGRTIAAHLGSGASLCAMKAGVSQATTMGFSTLDGLVMSTRCGAMDPGVLLHLMQERKLSPDELGDLLYERSGLLGVSGISGDMQTLLASEDAAAMRAVDLFVYRVALEIGSLAAVIGGLDTLVFTAGIGEHAPKIRHSICESAAWLGVAIDVGLNRGGEDLVSAPNSRVDVLVIPADEERAVASELLNFETV</sequence>
<dbReference type="Pfam" id="PF00871">
    <property type="entry name" value="Acetate_kinase"/>
    <property type="match status" value="1"/>
</dbReference>
<comment type="function">
    <text evidence="9">Catalyzes the formation of acetyl phosphate from acetate and ATP. Can also catalyze the reverse reaction.</text>
</comment>
<evidence type="ECO:0000313" key="13">
    <source>
        <dbReference type="Proteomes" id="UP000251558"/>
    </source>
</evidence>
<dbReference type="SUPFAM" id="SSF53067">
    <property type="entry name" value="Actin-like ATPase domain"/>
    <property type="match status" value="2"/>
</dbReference>
<evidence type="ECO:0000256" key="2">
    <source>
        <dbReference type="ARBA" id="ARBA00022490"/>
    </source>
</evidence>
<feature type="binding site" evidence="9">
    <location>
        <position position="402"/>
    </location>
    <ligand>
        <name>Mg(2+)</name>
        <dbReference type="ChEBI" id="CHEBI:18420"/>
    </ligand>
</feature>
<comment type="subunit">
    <text evidence="9">Homodimer.</text>
</comment>
<protein>
    <recommendedName>
        <fullName evidence="9">Acetate kinase</fullName>
        <ecNumber evidence="9">2.7.2.1</ecNumber>
    </recommendedName>
    <alternativeName>
        <fullName evidence="9">Acetokinase</fullName>
    </alternativeName>
</protein>
<gene>
    <name evidence="9" type="primary">ackA</name>
    <name evidence="12" type="ORF">DPM33_11800</name>
</gene>
<keyword evidence="6 9" id="KW-0418">Kinase</keyword>
<dbReference type="PRINTS" id="PR00471">
    <property type="entry name" value="ACETATEKNASE"/>
</dbReference>
<keyword evidence="5 9" id="KW-0547">Nucleotide-binding</keyword>
<dbReference type="InterPro" id="IPR023865">
    <property type="entry name" value="Aliphatic_acid_kinase_CS"/>
</dbReference>
<feature type="compositionally biased region" description="Basic and acidic residues" evidence="11">
    <location>
        <begin position="10"/>
        <end position="21"/>
    </location>
</feature>
<evidence type="ECO:0000256" key="6">
    <source>
        <dbReference type="ARBA" id="ARBA00022777"/>
    </source>
</evidence>
<dbReference type="PANTHER" id="PTHR21060:SF21">
    <property type="entry name" value="ACETATE KINASE"/>
    <property type="match status" value="1"/>
</dbReference>
<dbReference type="AlphaFoldDB" id="A0A330HS10"/>
<dbReference type="PROSITE" id="PS01075">
    <property type="entry name" value="ACETATE_KINASE_1"/>
    <property type="match status" value="1"/>
</dbReference>
<dbReference type="EMBL" id="QMBP01000004">
    <property type="protein sequence ID" value="RAZ90963.1"/>
    <property type="molecule type" value="Genomic_DNA"/>
</dbReference>
<dbReference type="InterPro" id="IPR000890">
    <property type="entry name" value="Aliphatic_acid_kin_short-chain"/>
</dbReference>
<keyword evidence="2 9" id="KW-0963">Cytoplasm</keyword>
<feature type="binding site" evidence="9">
    <location>
        <position position="41"/>
    </location>
    <ligand>
        <name>ATP</name>
        <dbReference type="ChEBI" id="CHEBI:30616"/>
    </ligand>
</feature>
<dbReference type="InterPro" id="IPR004372">
    <property type="entry name" value="Ac/propionate_kinase"/>
</dbReference>
<keyword evidence="4 9" id="KW-0479">Metal-binding</keyword>
<comment type="similarity">
    <text evidence="1 9 10">Belongs to the acetokinase family.</text>
</comment>
<dbReference type="PROSITE" id="PS01076">
    <property type="entry name" value="ACETATE_KINASE_2"/>
    <property type="match status" value="1"/>
</dbReference>
<comment type="caution">
    <text evidence="12">The sequence shown here is derived from an EMBL/GenBank/DDBJ whole genome shotgun (WGS) entry which is preliminary data.</text>
</comment>
<evidence type="ECO:0000256" key="8">
    <source>
        <dbReference type="ARBA" id="ARBA00022842"/>
    </source>
</evidence>